<dbReference type="AlphaFoldDB" id="A0A540V5X6"/>
<dbReference type="SUPFAM" id="SSF55174">
    <property type="entry name" value="Alpha-L RNA-binding motif"/>
    <property type="match status" value="1"/>
</dbReference>
<dbReference type="InterPro" id="IPR036986">
    <property type="entry name" value="S4_RNA-bd_sf"/>
</dbReference>
<name>A0A540V5X6_9BACL</name>
<evidence type="ECO:0000313" key="3">
    <source>
        <dbReference type="EMBL" id="TQE91553.1"/>
    </source>
</evidence>
<dbReference type="SMART" id="SM00363">
    <property type="entry name" value="S4"/>
    <property type="match status" value="1"/>
</dbReference>
<proteinExistence type="predicted"/>
<dbReference type="GO" id="GO:0003723">
    <property type="term" value="F:RNA binding"/>
    <property type="evidence" value="ECO:0007669"/>
    <property type="project" value="UniProtKB-KW"/>
</dbReference>
<evidence type="ECO:0000256" key="1">
    <source>
        <dbReference type="PROSITE-ProRule" id="PRU00182"/>
    </source>
</evidence>
<dbReference type="Gene3D" id="3.10.290.10">
    <property type="entry name" value="RNA-binding S4 domain"/>
    <property type="match status" value="1"/>
</dbReference>
<dbReference type="InterPro" id="IPR002942">
    <property type="entry name" value="S4_RNA-bd"/>
</dbReference>
<dbReference type="Gene3D" id="3.30.1370.160">
    <property type="match status" value="1"/>
</dbReference>
<sequence>MQNILQHFHKDERPFVERVIEWRKEVEDRYAPKLTAFLDPREQFIVQSIIGSRDEICAFSEGIFEEAERKRVFITPSYFIPSISDYDISVLQLTYPSKFVALKHPDVLGALLSLGIDWKHFGDIRIQEDIIQFACTKEIARYVKVNLEKVGKVSVRIDEVENLDHLLPPQEEWSEKYLTVSSMRLDAVLSSGLNISRQKAQSLIRGSKVKVNFALCEEPSSDLKMGDMISCRGFGRFKITGIEGRTKKGKIRLAISQIKRK</sequence>
<dbReference type="InterPro" id="IPR012677">
    <property type="entry name" value="Nucleotide-bd_a/b_plait_sf"/>
</dbReference>
<dbReference type="Pfam" id="PF17774">
    <property type="entry name" value="YlmH_RBD"/>
    <property type="match status" value="1"/>
</dbReference>
<keyword evidence="1" id="KW-0694">RNA-binding</keyword>
<gene>
    <name evidence="3" type="ORF">FKZ59_04220</name>
</gene>
<dbReference type="PANTHER" id="PTHR13633:SF3">
    <property type="entry name" value="MITOCHONDRIAL TRANSCRIPTION RESCUE FACTOR 1"/>
    <property type="match status" value="1"/>
</dbReference>
<dbReference type="PROSITE" id="PS50889">
    <property type="entry name" value="S4"/>
    <property type="match status" value="1"/>
</dbReference>
<accession>A0A540V5X6</accession>
<dbReference type="Gene3D" id="3.30.70.330">
    <property type="match status" value="1"/>
</dbReference>
<comment type="caution">
    <text evidence="3">The sequence shown here is derived from an EMBL/GenBank/DDBJ whole genome shotgun (WGS) entry which is preliminary data.</text>
</comment>
<feature type="domain" description="RNA-binding S4" evidence="2">
    <location>
        <begin position="183"/>
        <end position="240"/>
    </location>
</feature>
<dbReference type="Pfam" id="PF21278">
    <property type="entry name" value="YlmH_1st"/>
    <property type="match status" value="1"/>
</dbReference>
<evidence type="ECO:0000313" key="4">
    <source>
        <dbReference type="Proteomes" id="UP000315753"/>
    </source>
</evidence>
<dbReference type="Pfam" id="PF01479">
    <property type="entry name" value="S4"/>
    <property type="match status" value="1"/>
</dbReference>
<dbReference type="InterPro" id="IPR040591">
    <property type="entry name" value="RqcP2_RBD"/>
</dbReference>
<evidence type="ECO:0000259" key="2">
    <source>
        <dbReference type="SMART" id="SM00363"/>
    </source>
</evidence>
<dbReference type="PANTHER" id="PTHR13633">
    <property type="entry name" value="MITOCHONDRIAL TRANSCRIPTION RESCUE FACTOR 1"/>
    <property type="match status" value="1"/>
</dbReference>
<dbReference type="RefSeq" id="WP_141601496.1">
    <property type="nucleotide sequence ID" value="NZ_JARMSB010000001.1"/>
</dbReference>
<dbReference type="InterPro" id="IPR048443">
    <property type="entry name" value="RqcP2_N"/>
</dbReference>
<keyword evidence="4" id="KW-1185">Reference proteome</keyword>
<organism evidence="3 4">
    <name type="scientific">Ureibacillus terrenus</name>
    <dbReference type="NCBI Taxonomy" id="118246"/>
    <lineage>
        <taxon>Bacteria</taxon>
        <taxon>Bacillati</taxon>
        <taxon>Bacillota</taxon>
        <taxon>Bacilli</taxon>
        <taxon>Bacillales</taxon>
        <taxon>Caryophanaceae</taxon>
        <taxon>Ureibacillus</taxon>
    </lineage>
</organism>
<dbReference type="EMBL" id="VIGD01000004">
    <property type="protein sequence ID" value="TQE91553.1"/>
    <property type="molecule type" value="Genomic_DNA"/>
</dbReference>
<dbReference type="OrthoDB" id="9812787at2"/>
<dbReference type="Proteomes" id="UP000315753">
    <property type="component" value="Unassembled WGS sequence"/>
</dbReference>
<reference evidence="3 4" key="1">
    <citation type="submission" date="2019-06" db="EMBL/GenBank/DDBJ databases">
        <title>Genome sequence of Ureibacillus terrenus.</title>
        <authorList>
            <person name="Maclea K.S."/>
            <person name="Simoes M."/>
        </authorList>
    </citation>
    <scope>NUCLEOTIDE SEQUENCE [LARGE SCALE GENOMIC DNA]</scope>
    <source>
        <strain evidence="3 4">ATCC BAA-384</strain>
    </source>
</reference>
<protein>
    <submittedName>
        <fullName evidence="3">RNA-binding protein</fullName>
    </submittedName>
</protein>
<dbReference type="CDD" id="cd00165">
    <property type="entry name" value="S4"/>
    <property type="match status" value="1"/>
</dbReference>